<dbReference type="CDD" id="cd00383">
    <property type="entry name" value="trans_reg_C"/>
    <property type="match status" value="1"/>
</dbReference>
<dbReference type="Proteomes" id="UP000767334">
    <property type="component" value="Unassembled WGS sequence"/>
</dbReference>
<evidence type="ECO:0000313" key="11">
    <source>
        <dbReference type="Proteomes" id="UP000767334"/>
    </source>
</evidence>
<dbReference type="InterPro" id="IPR001867">
    <property type="entry name" value="OmpR/PhoB-type_DNA-bd"/>
</dbReference>
<dbReference type="Pfam" id="PF00486">
    <property type="entry name" value="Trans_reg_C"/>
    <property type="match status" value="1"/>
</dbReference>
<protein>
    <recommendedName>
        <fullName evidence="1">Stage 0 sporulation protein A homolog</fullName>
    </recommendedName>
</protein>
<dbReference type="PANTHER" id="PTHR48111">
    <property type="entry name" value="REGULATOR OF RPOS"/>
    <property type="match status" value="1"/>
</dbReference>
<dbReference type="SMART" id="SM00862">
    <property type="entry name" value="Trans_reg_C"/>
    <property type="match status" value="1"/>
</dbReference>
<evidence type="ECO:0000256" key="3">
    <source>
        <dbReference type="ARBA" id="ARBA00023125"/>
    </source>
</evidence>
<dbReference type="PROSITE" id="PS50110">
    <property type="entry name" value="RESPONSE_REGULATORY"/>
    <property type="match status" value="1"/>
</dbReference>
<proteinExistence type="predicted"/>
<gene>
    <name evidence="10" type="ORF">H6A19_00555</name>
</gene>
<evidence type="ECO:0000256" key="4">
    <source>
        <dbReference type="ARBA" id="ARBA00023163"/>
    </source>
</evidence>
<dbReference type="Gene3D" id="6.10.250.690">
    <property type="match status" value="1"/>
</dbReference>
<feature type="domain" description="Response regulatory" evidence="8">
    <location>
        <begin position="6"/>
        <end position="119"/>
    </location>
</feature>
<reference evidence="10 11" key="1">
    <citation type="journal article" date="2021" name="Sci. Rep.">
        <title>The distribution of antibiotic resistance genes in chicken gut microbiota commensals.</title>
        <authorList>
            <person name="Juricova H."/>
            <person name="Matiasovicova J."/>
            <person name="Kubasova T."/>
            <person name="Cejkova D."/>
            <person name="Rychlik I."/>
        </authorList>
    </citation>
    <scope>NUCLEOTIDE SEQUENCE [LARGE SCALE GENOMIC DNA]</scope>
    <source>
        <strain evidence="10 11">An435</strain>
    </source>
</reference>
<evidence type="ECO:0000256" key="5">
    <source>
        <dbReference type="ARBA" id="ARBA00024867"/>
    </source>
</evidence>
<feature type="DNA-binding region" description="OmpR/PhoB-type" evidence="7">
    <location>
        <begin position="132"/>
        <end position="231"/>
    </location>
</feature>
<dbReference type="SMART" id="SM00448">
    <property type="entry name" value="REC"/>
    <property type="match status" value="1"/>
</dbReference>
<dbReference type="InterPro" id="IPR039420">
    <property type="entry name" value="WalR-like"/>
</dbReference>
<evidence type="ECO:0000259" key="9">
    <source>
        <dbReference type="PROSITE" id="PS51755"/>
    </source>
</evidence>
<keyword evidence="4" id="KW-0804">Transcription</keyword>
<evidence type="ECO:0000313" key="10">
    <source>
        <dbReference type="EMBL" id="MBM6817841.1"/>
    </source>
</evidence>
<dbReference type="Gene3D" id="3.40.50.2300">
    <property type="match status" value="1"/>
</dbReference>
<accession>A0ABS2FCW3</accession>
<dbReference type="InterPro" id="IPR011006">
    <property type="entry name" value="CheY-like_superfamily"/>
</dbReference>
<keyword evidence="6" id="KW-0597">Phosphoprotein</keyword>
<keyword evidence="3 7" id="KW-0238">DNA-binding</keyword>
<comment type="caution">
    <text evidence="10">The sequence shown here is derived from an EMBL/GenBank/DDBJ whole genome shotgun (WGS) entry which is preliminary data.</text>
</comment>
<keyword evidence="2" id="KW-0805">Transcription regulation</keyword>
<dbReference type="PROSITE" id="PS51755">
    <property type="entry name" value="OMPR_PHOB"/>
    <property type="match status" value="1"/>
</dbReference>
<dbReference type="Pfam" id="PF00072">
    <property type="entry name" value="Response_reg"/>
    <property type="match status" value="1"/>
</dbReference>
<sequence length="231" mass="26486">MDLNKKILVVEDDWDINGLLCKMLIQNGYEVRGAYSGSEAKMCIEQFEYDLIILDLMLPGISGEELLNEIRKRHVMPIIVASAKTSAEDKISVLRMGADDFISKPFDINEVLARVEAQLRRYTKFSSKNIISNKLIHKNLELDIDSRQVQVNGKEVSLTVREFDILELLITNPNKVFTRANLFESVWKDDFMGDDNTVNVHISNLRSKLSKVDKDNEYIQTVWGIGFKLKD</sequence>
<dbReference type="EMBL" id="JACJLL010000002">
    <property type="protein sequence ID" value="MBM6817841.1"/>
    <property type="molecule type" value="Genomic_DNA"/>
</dbReference>
<feature type="domain" description="OmpR/PhoB-type" evidence="9">
    <location>
        <begin position="132"/>
        <end position="231"/>
    </location>
</feature>
<evidence type="ECO:0000256" key="1">
    <source>
        <dbReference type="ARBA" id="ARBA00018672"/>
    </source>
</evidence>
<organism evidence="10 11">
    <name type="scientific">Clostridium saudiense</name>
    <dbReference type="NCBI Taxonomy" id="1414720"/>
    <lineage>
        <taxon>Bacteria</taxon>
        <taxon>Bacillati</taxon>
        <taxon>Bacillota</taxon>
        <taxon>Clostridia</taxon>
        <taxon>Eubacteriales</taxon>
        <taxon>Clostridiaceae</taxon>
        <taxon>Clostridium</taxon>
    </lineage>
</organism>
<evidence type="ECO:0000256" key="6">
    <source>
        <dbReference type="PROSITE-ProRule" id="PRU00169"/>
    </source>
</evidence>
<dbReference type="InterPro" id="IPR036388">
    <property type="entry name" value="WH-like_DNA-bd_sf"/>
</dbReference>
<name>A0ABS2FCW3_9CLOT</name>
<dbReference type="SUPFAM" id="SSF52172">
    <property type="entry name" value="CheY-like"/>
    <property type="match status" value="1"/>
</dbReference>
<dbReference type="Gene3D" id="1.10.10.10">
    <property type="entry name" value="Winged helix-like DNA-binding domain superfamily/Winged helix DNA-binding domain"/>
    <property type="match status" value="1"/>
</dbReference>
<dbReference type="InterPro" id="IPR001789">
    <property type="entry name" value="Sig_transdc_resp-reg_receiver"/>
</dbReference>
<evidence type="ECO:0000256" key="2">
    <source>
        <dbReference type="ARBA" id="ARBA00023015"/>
    </source>
</evidence>
<dbReference type="PANTHER" id="PTHR48111:SF2">
    <property type="entry name" value="RESPONSE REGULATOR SAER"/>
    <property type="match status" value="1"/>
</dbReference>
<feature type="modified residue" description="4-aspartylphosphate" evidence="6">
    <location>
        <position position="55"/>
    </location>
</feature>
<dbReference type="RefSeq" id="WP_195516652.1">
    <property type="nucleotide sequence ID" value="NZ_JACJLL010000002.1"/>
</dbReference>
<evidence type="ECO:0000256" key="7">
    <source>
        <dbReference type="PROSITE-ProRule" id="PRU01091"/>
    </source>
</evidence>
<comment type="function">
    <text evidence="5">May play the central regulatory role in sporulation. It may be an element of the effector pathway responsible for the activation of sporulation genes in response to nutritional stress. Spo0A may act in concert with spo0H (a sigma factor) to control the expression of some genes that are critical to the sporulation process.</text>
</comment>
<keyword evidence="11" id="KW-1185">Reference proteome</keyword>
<evidence type="ECO:0000259" key="8">
    <source>
        <dbReference type="PROSITE" id="PS50110"/>
    </source>
</evidence>